<dbReference type="Gene3D" id="3.40.50.2300">
    <property type="match status" value="1"/>
</dbReference>
<sequence length="124" mass="13707">MTKPASQVLILCSDIMFSSQITGAARQLEYTFCTVLSTRQALAQLDDTIRQVLLVDLNQPSLNWEQLKSIHQEHPALISVAFGPHVDVAKLEAAREAGCSEVMPRSRFSAQLPQILESALTEEL</sequence>
<dbReference type="Proteomes" id="UP000263642">
    <property type="component" value="Unassembled WGS sequence"/>
</dbReference>
<accession>A0A3D3R3B6</accession>
<proteinExistence type="predicted"/>
<reference evidence="1 2" key="1">
    <citation type="journal article" date="2018" name="Nat. Biotechnol.">
        <title>A standardized bacterial taxonomy based on genome phylogeny substantially revises the tree of life.</title>
        <authorList>
            <person name="Parks D.H."/>
            <person name="Chuvochina M."/>
            <person name="Waite D.W."/>
            <person name="Rinke C."/>
            <person name="Skarshewski A."/>
            <person name="Chaumeil P.A."/>
            <person name="Hugenholtz P."/>
        </authorList>
    </citation>
    <scope>NUCLEOTIDE SEQUENCE [LARGE SCALE GENOMIC DNA]</scope>
    <source>
        <strain evidence="1">UBA9375</strain>
    </source>
</reference>
<dbReference type="InterPro" id="IPR011006">
    <property type="entry name" value="CheY-like_superfamily"/>
</dbReference>
<dbReference type="AlphaFoldDB" id="A0A3D3R3B6"/>
<organism evidence="1 2">
    <name type="scientific">Gimesia maris</name>
    <dbReference type="NCBI Taxonomy" id="122"/>
    <lineage>
        <taxon>Bacteria</taxon>
        <taxon>Pseudomonadati</taxon>
        <taxon>Planctomycetota</taxon>
        <taxon>Planctomycetia</taxon>
        <taxon>Planctomycetales</taxon>
        <taxon>Planctomycetaceae</taxon>
        <taxon>Gimesia</taxon>
    </lineage>
</organism>
<evidence type="ECO:0000313" key="2">
    <source>
        <dbReference type="Proteomes" id="UP000263642"/>
    </source>
</evidence>
<dbReference type="SUPFAM" id="SSF52172">
    <property type="entry name" value="CheY-like"/>
    <property type="match status" value="1"/>
</dbReference>
<comment type="caution">
    <text evidence="1">The sequence shown here is derived from an EMBL/GenBank/DDBJ whole genome shotgun (WGS) entry which is preliminary data.</text>
</comment>
<gene>
    <name evidence="1" type="ORF">DIT97_09345</name>
</gene>
<evidence type="ECO:0008006" key="3">
    <source>
        <dbReference type="Google" id="ProtNLM"/>
    </source>
</evidence>
<name>A0A3D3R3B6_9PLAN</name>
<protein>
    <recommendedName>
        <fullName evidence="3">Response regulatory domain-containing protein</fullName>
    </recommendedName>
</protein>
<dbReference type="EMBL" id="DQAY01000055">
    <property type="protein sequence ID" value="HCO23239.1"/>
    <property type="molecule type" value="Genomic_DNA"/>
</dbReference>
<evidence type="ECO:0000313" key="1">
    <source>
        <dbReference type="EMBL" id="HCO23239.1"/>
    </source>
</evidence>